<feature type="transmembrane region" description="Helical" evidence="1">
    <location>
        <begin position="15"/>
        <end position="35"/>
    </location>
</feature>
<feature type="transmembrane region" description="Helical" evidence="1">
    <location>
        <begin position="420"/>
        <end position="441"/>
    </location>
</feature>
<dbReference type="AlphaFoldDB" id="A0A0D0BJA2"/>
<dbReference type="OrthoDB" id="9451547at2759"/>
<evidence type="ECO:0000313" key="3">
    <source>
        <dbReference type="Proteomes" id="UP000053593"/>
    </source>
</evidence>
<feature type="transmembrane region" description="Helical" evidence="1">
    <location>
        <begin position="387"/>
        <end position="408"/>
    </location>
</feature>
<proteinExistence type="predicted"/>
<keyword evidence="3" id="KW-1185">Reference proteome</keyword>
<keyword evidence="1" id="KW-1133">Transmembrane helix</keyword>
<evidence type="ECO:0000313" key="2">
    <source>
        <dbReference type="EMBL" id="KIK64275.1"/>
    </source>
</evidence>
<dbReference type="Proteomes" id="UP000053593">
    <property type="component" value="Unassembled WGS sequence"/>
</dbReference>
<evidence type="ECO:0000256" key="1">
    <source>
        <dbReference type="SAM" id="Phobius"/>
    </source>
</evidence>
<protein>
    <submittedName>
        <fullName evidence="2">Uncharacterized protein</fullName>
    </submittedName>
</protein>
<dbReference type="PANTHER" id="PTHR35043:SF7">
    <property type="entry name" value="TRANSCRIPTION FACTOR DOMAIN-CONTAINING PROTEIN"/>
    <property type="match status" value="1"/>
</dbReference>
<dbReference type="EMBL" id="KN834762">
    <property type="protein sequence ID" value="KIK64275.1"/>
    <property type="molecule type" value="Genomic_DNA"/>
</dbReference>
<dbReference type="HOGENOM" id="CLU_022883_6_1_1"/>
<feature type="transmembrane region" description="Helical" evidence="1">
    <location>
        <begin position="356"/>
        <end position="375"/>
    </location>
</feature>
<name>A0A0D0BJA2_9AGAR</name>
<feature type="transmembrane region" description="Helical" evidence="1">
    <location>
        <begin position="56"/>
        <end position="73"/>
    </location>
</feature>
<dbReference type="PANTHER" id="PTHR35043">
    <property type="entry name" value="TRANSCRIPTION FACTOR DOMAIN-CONTAINING PROTEIN"/>
    <property type="match status" value="1"/>
</dbReference>
<keyword evidence="1" id="KW-0472">Membrane</keyword>
<keyword evidence="1" id="KW-0812">Transmembrane</keyword>
<sequence>MVAGDFTPVIGSTRSTAGIVWSCITTIFACTWLAVHPNVPSIHASQRELFWRRVKILIVALIAPEFIIVWAANQLRCARGALKTLREFNACRHWTMTHGMFLAMGGFMLTDASGKCLQVLQVKQLSLLLPKDAITLPHISESEIMDKSKGDALAKTLVLIQTTWFIAQVISRAVLHLPIAELELTTVAFALLNFLTYALWWKKPLDVQHPILLALSPGVSKSILDESDTINFSTDADTVSTKNGAESLAQKSGLGPDAVETTSPHSFTVLSPSWGDKNQTSRKPLLSMASSFITSVWAYFRRLVGGFIIPEPISVPKKDQKYTDNVPLFYSGPSRPTPGEESWSSQYFFYIRSTTLEMLIGTLFGSIHCAAWTFHFPSKLERDLWQIMSICITAVPLAIIIGVMLTFSGRFLFLKGRNHYLLFVIYILARLTIFIMAFVLLRDLPEGAFQEIQWTTYIPHV</sequence>
<organism evidence="2 3">
    <name type="scientific">Collybiopsis luxurians FD-317 M1</name>
    <dbReference type="NCBI Taxonomy" id="944289"/>
    <lineage>
        <taxon>Eukaryota</taxon>
        <taxon>Fungi</taxon>
        <taxon>Dikarya</taxon>
        <taxon>Basidiomycota</taxon>
        <taxon>Agaricomycotina</taxon>
        <taxon>Agaricomycetes</taxon>
        <taxon>Agaricomycetidae</taxon>
        <taxon>Agaricales</taxon>
        <taxon>Marasmiineae</taxon>
        <taxon>Omphalotaceae</taxon>
        <taxon>Collybiopsis</taxon>
        <taxon>Collybiopsis luxurians</taxon>
    </lineage>
</organism>
<reference evidence="2 3" key="1">
    <citation type="submission" date="2014-04" db="EMBL/GenBank/DDBJ databases">
        <title>Evolutionary Origins and Diversification of the Mycorrhizal Mutualists.</title>
        <authorList>
            <consortium name="DOE Joint Genome Institute"/>
            <consortium name="Mycorrhizal Genomics Consortium"/>
            <person name="Kohler A."/>
            <person name="Kuo A."/>
            <person name="Nagy L.G."/>
            <person name="Floudas D."/>
            <person name="Copeland A."/>
            <person name="Barry K.W."/>
            <person name="Cichocki N."/>
            <person name="Veneault-Fourrey C."/>
            <person name="LaButti K."/>
            <person name="Lindquist E.A."/>
            <person name="Lipzen A."/>
            <person name="Lundell T."/>
            <person name="Morin E."/>
            <person name="Murat C."/>
            <person name="Riley R."/>
            <person name="Ohm R."/>
            <person name="Sun H."/>
            <person name="Tunlid A."/>
            <person name="Henrissat B."/>
            <person name="Grigoriev I.V."/>
            <person name="Hibbett D.S."/>
            <person name="Martin F."/>
        </authorList>
    </citation>
    <scope>NUCLEOTIDE SEQUENCE [LARGE SCALE GENOMIC DNA]</scope>
    <source>
        <strain evidence="2 3">FD-317 M1</strain>
    </source>
</reference>
<accession>A0A0D0BJA2</accession>
<gene>
    <name evidence="2" type="ORF">GYMLUDRAFT_162048</name>
</gene>